<feature type="region of interest" description="Disordered" evidence="1">
    <location>
        <begin position="25"/>
        <end position="87"/>
    </location>
</feature>
<evidence type="ECO:0000313" key="3">
    <source>
        <dbReference type="EMBL" id="AHB99467.1"/>
    </source>
</evidence>
<feature type="chain" id="PRO_5002501071" description="Lipoprotein" evidence="2">
    <location>
        <begin position="22"/>
        <end position="401"/>
    </location>
</feature>
<dbReference type="AlphaFoldDB" id="A0A0F6CK45"/>
<dbReference type="EMBL" id="CP006916">
    <property type="protein sequence ID" value="AHB99467.1"/>
    <property type="molecule type" value="Genomic_DNA"/>
</dbReference>
<keyword evidence="2" id="KW-0732">Signal</keyword>
<dbReference type="RefSeq" id="WP_014574437.1">
    <property type="nucleotide sequence ID" value="NC_023030.2"/>
</dbReference>
<accession>A0A0F6CK45</accession>
<sequence>MLKKILKWFLLASFVAVPLSSCTNKNKKEMVSNSPPNMDPGNTSGTNENNNPREPLPPINRSEGMKSEDKSGKMEADRSSDSSNETKSLQLSLKSKAVIASDLVTQASGGYSLNWSKFMTNLNSEEQTNSRLLNLIVDDREGQISFDLQVGGNQKLSFKEKVDFDFQFLKALTFNWTDTKPTTTNSSLTQLQKVTNAQGLSEFATPVLSVASDDSTNYFTYLSDWFDVNLTYVSVDKKLEQNDLTFDYQLTINPNKRSFYQIENNSKQPQLWHSDEDRTVLSYPSDLSKAAADVIINKTSELFDKPIDYFYDTTNHTVKTDQLEVTARNNGLIKFSNSKYNDQFAITLVQNSASFNTDRNELTFTVEIKPKDSNEFNSMGGIGRTFTITTYRWTISTLPMN</sequence>
<gene>
    <name evidence="3" type="ORF">GCW_00850</name>
</gene>
<feature type="compositionally biased region" description="Polar residues" evidence="1">
    <location>
        <begin position="31"/>
        <end position="46"/>
    </location>
</feature>
<dbReference type="KEGG" id="mgz:GCW_00850"/>
<name>A0A0F6CK45_MYCGL</name>
<reference evidence="3 4" key="1">
    <citation type="journal article" date="2011" name="PLoS ONE">
        <title>Core proteome of the minimal cell: comparative proteomics of three mollicute species.</title>
        <authorList>
            <person name="Fisunov G.Y."/>
            <person name="Alexeev D.G."/>
            <person name="Bazaleev N.A."/>
            <person name="Ladygina V.G."/>
            <person name="Galyamina M.A."/>
            <person name="Kondratov I.G."/>
            <person name="Zhukova N.A."/>
            <person name="Serebryakova M.V."/>
            <person name="Demina I.A."/>
            <person name="Govorun V.M."/>
        </authorList>
    </citation>
    <scope>NUCLEOTIDE SEQUENCE [LARGE SCALE GENOMIC DNA]</scope>
    <source>
        <strain evidence="3 4">S6</strain>
    </source>
</reference>
<evidence type="ECO:0000256" key="1">
    <source>
        <dbReference type="SAM" id="MobiDB-lite"/>
    </source>
</evidence>
<dbReference type="HOGENOM" id="CLU_686641_0_0_14"/>
<protein>
    <recommendedName>
        <fullName evidence="5">Lipoprotein</fullName>
    </recommendedName>
</protein>
<organism evidence="3 4">
    <name type="scientific">Mycoplasmoides gallisepticum S6</name>
    <dbReference type="NCBI Taxonomy" id="1006581"/>
    <lineage>
        <taxon>Bacteria</taxon>
        <taxon>Bacillati</taxon>
        <taxon>Mycoplasmatota</taxon>
        <taxon>Mycoplasmoidales</taxon>
        <taxon>Mycoplasmoidaceae</taxon>
        <taxon>Mycoplasmoides</taxon>
    </lineage>
</organism>
<feature type="signal peptide" evidence="2">
    <location>
        <begin position="1"/>
        <end position="21"/>
    </location>
</feature>
<dbReference type="Proteomes" id="UP000018735">
    <property type="component" value="Chromosome"/>
</dbReference>
<feature type="compositionally biased region" description="Basic and acidic residues" evidence="1">
    <location>
        <begin position="63"/>
        <end position="80"/>
    </location>
</feature>
<evidence type="ECO:0000313" key="4">
    <source>
        <dbReference type="Proteomes" id="UP000018735"/>
    </source>
</evidence>
<evidence type="ECO:0008006" key="5">
    <source>
        <dbReference type="Google" id="ProtNLM"/>
    </source>
</evidence>
<proteinExistence type="predicted"/>
<evidence type="ECO:0000256" key="2">
    <source>
        <dbReference type="SAM" id="SignalP"/>
    </source>
</evidence>